<feature type="transmembrane region" description="Helical" evidence="2">
    <location>
        <begin position="6"/>
        <end position="32"/>
    </location>
</feature>
<dbReference type="InterPro" id="IPR036457">
    <property type="entry name" value="PPM-type-like_dom_sf"/>
</dbReference>
<organism evidence="4 5">
    <name type="scientific">Mariniphaga anaerophila</name>
    <dbReference type="NCBI Taxonomy" id="1484053"/>
    <lineage>
        <taxon>Bacteria</taxon>
        <taxon>Pseudomonadati</taxon>
        <taxon>Bacteroidota</taxon>
        <taxon>Bacteroidia</taxon>
        <taxon>Marinilabiliales</taxon>
        <taxon>Prolixibacteraceae</taxon>
        <taxon>Mariniphaga</taxon>
    </lineage>
</organism>
<dbReference type="EMBL" id="FQUM01000001">
    <property type="protein sequence ID" value="SHE37206.1"/>
    <property type="molecule type" value="Genomic_DNA"/>
</dbReference>
<evidence type="ECO:0000313" key="4">
    <source>
        <dbReference type="EMBL" id="SHE37206.1"/>
    </source>
</evidence>
<dbReference type="CDD" id="cd12912">
    <property type="entry name" value="PDC2_MCP_like"/>
    <property type="match status" value="1"/>
</dbReference>
<dbReference type="InterPro" id="IPR052016">
    <property type="entry name" value="Bact_Sigma-Reg"/>
</dbReference>
<dbReference type="OrthoDB" id="9763484at2"/>
<dbReference type="InterPro" id="IPR001932">
    <property type="entry name" value="PPM-type_phosphatase-like_dom"/>
</dbReference>
<dbReference type="PANTHER" id="PTHR43156">
    <property type="entry name" value="STAGE II SPORULATION PROTEIN E-RELATED"/>
    <property type="match status" value="1"/>
</dbReference>
<feature type="transmembrane region" description="Helical" evidence="2">
    <location>
        <begin position="303"/>
        <end position="325"/>
    </location>
</feature>
<dbReference type="RefSeq" id="WP_072998110.1">
    <property type="nucleotide sequence ID" value="NZ_FQUM01000001.1"/>
</dbReference>
<keyword evidence="5" id="KW-1185">Reference proteome</keyword>
<dbReference type="Gene3D" id="3.30.450.20">
    <property type="entry name" value="PAS domain"/>
    <property type="match status" value="1"/>
</dbReference>
<proteinExistence type="predicted"/>
<dbReference type="Pfam" id="PF07228">
    <property type="entry name" value="SpoIIE"/>
    <property type="match status" value="1"/>
</dbReference>
<sequence>MSNKSIAYRLTLFISLAVITVFITFIIANYLFNQKLIRENNVNRAIVMSMEVSALVNSKVFTTAEVTENIAEQFIYYGTKGDEQVLLSGIVEKYPFIKAIHVHIDSAVPLQYKNFYAIRGEDGDINVGQGNRMISCCDKEREIYDEIKDLTASDWTDPFLCPKKGTVVAANYAPIFYHGEDGKKIFAGQVVIELSLTELNDAINTMKNREKGYAFLITRDGDYITHPNDSNILKRNLYSLPSRMYDNGKLNPKDILQEGKSGWATIYPDILDFQKSWVYYTPINENRWFLIFVMPYRALFAPLYWITARMLTFALLGIILTYLIIKYITKSLVNPLTDVTSKLTALSGVGSNGDNTLNEVKQVSDTLEYLNEWFDHYRIASEQEEVKSLRRKQALQQASEIQQSLIKLNYPAFPNRKDIDLFVAYKPARIVSGDLFDYFLIDNENLVFTIGDVSGKGVPAAIFMSVAQTIIRNKANALKKAKEIVAEVNVELSTSNRHQYFLTLFLGVLNLRTGGLNCCNAAHDFPFILKSDGNIEELREAHGLPLGLYPDRGYKESIVKIEKGDTIVLYTDGVTEQLDSQKNQYGEVRLKENLRKMAKNSLTPFEMVKKIEDDLDVFRGNSPQTDDVCLYTLRYNP</sequence>
<dbReference type="GO" id="GO:0016791">
    <property type="term" value="F:phosphatase activity"/>
    <property type="evidence" value="ECO:0007669"/>
    <property type="project" value="TreeGrafter"/>
</dbReference>
<gene>
    <name evidence="4" type="ORF">SAMN05444274_101191</name>
</gene>
<feature type="domain" description="PPM-type phosphatase" evidence="3">
    <location>
        <begin position="416"/>
        <end position="635"/>
    </location>
</feature>
<dbReference type="Gene3D" id="3.60.40.10">
    <property type="entry name" value="PPM-type phosphatase domain"/>
    <property type="match status" value="1"/>
</dbReference>
<evidence type="ECO:0000256" key="2">
    <source>
        <dbReference type="SAM" id="Phobius"/>
    </source>
</evidence>
<keyword evidence="2" id="KW-0812">Transmembrane</keyword>
<dbReference type="SMART" id="SM00331">
    <property type="entry name" value="PP2C_SIG"/>
    <property type="match status" value="1"/>
</dbReference>
<reference evidence="4 5" key="1">
    <citation type="submission" date="2016-11" db="EMBL/GenBank/DDBJ databases">
        <authorList>
            <person name="Jaros S."/>
            <person name="Januszkiewicz K."/>
            <person name="Wedrychowicz H."/>
        </authorList>
    </citation>
    <scope>NUCLEOTIDE SEQUENCE [LARGE SCALE GENOMIC DNA]</scope>
    <source>
        <strain evidence="4 5">DSM 26910</strain>
    </source>
</reference>
<evidence type="ECO:0000256" key="1">
    <source>
        <dbReference type="ARBA" id="ARBA00022801"/>
    </source>
</evidence>
<dbReference type="SUPFAM" id="SSF81606">
    <property type="entry name" value="PP2C-like"/>
    <property type="match status" value="1"/>
</dbReference>
<dbReference type="PANTHER" id="PTHR43156:SF2">
    <property type="entry name" value="STAGE II SPORULATION PROTEIN E"/>
    <property type="match status" value="1"/>
</dbReference>
<evidence type="ECO:0000313" key="5">
    <source>
        <dbReference type="Proteomes" id="UP000184164"/>
    </source>
</evidence>
<keyword evidence="1" id="KW-0378">Hydrolase</keyword>
<dbReference type="STRING" id="1484053.SAMN05444274_101191"/>
<dbReference type="Proteomes" id="UP000184164">
    <property type="component" value="Unassembled WGS sequence"/>
</dbReference>
<keyword evidence="2" id="KW-0472">Membrane</keyword>
<accession>A0A1M4SY99</accession>
<evidence type="ECO:0000259" key="3">
    <source>
        <dbReference type="SMART" id="SM00331"/>
    </source>
</evidence>
<dbReference type="AlphaFoldDB" id="A0A1M4SY99"/>
<keyword evidence="2" id="KW-1133">Transmembrane helix</keyword>
<name>A0A1M4SY99_9BACT</name>
<protein>
    <submittedName>
        <fullName evidence="4">Serine phosphatase</fullName>
    </submittedName>
</protein>